<dbReference type="InterPro" id="IPR035979">
    <property type="entry name" value="RBD_domain_sf"/>
</dbReference>
<dbReference type="GO" id="GO:0003723">
    <property type="term" value="F:RNA binding"/>
    <property type="evidence" value="ECO:0007669"/>
    <property type="project" value="InterPro"/>
</dbReference>
<feature type="compositionally biased region" description="Low complexity" evidence="1">
    <location>
        <begin position="831"/>
        <end position="847"/>
    </location>
</feature>
<evidence type="ECO:0000259" key="2">
    <source>
        <dbReference type="PROSITE" id="PS50030"/>
    </source>
</evidence>
<reference evidence="3 4" key="1">
    <citation type="submission" date="2024-01" db="EMBL/GenBank/DDBJ databases">
        <title>The genome of the rayed Mediterranean limpet Patella caerulea (Linnaeus, 1758).</title>
        <authorList>
            <person name="Anh-Thu Weber A."/>
            <person name="Halstead-Nussloch G."/>
        </authorList>
    </citation>
    <scope>NUCLEOTIDE SEQUENCE [LARGE SCALE GENOMIC DNA]</scope>
    <source>
        <strain evidence="3">AATW-2023a</strain>
        <tissue evidence="3">Whole specimen</tissue>
    </source>
</reference>
<feature type="region of interest" description="Disordered" evidence="1">
    <location>
        <begin position="1314"/>
        <end position="1354"/>
    </location>
</feature>
<feature type="compositionally biased region" description="Polar residues" evidence="1">
    <location>
        <begin position="512"/>
        <end position="526"/>
    </location>
</feature>
<feature type="region of interest" description="Disordered" evidence="1">
    <location>
        <begin position="804"/>
        <end position="866"/>
    </location>
</feature>
<dbReference type="InterPro" id="IPR052068">
    <property type="entry name" value="GW182_domain"/>
</dbReference>
<dbReference type="GO" id="GO:0060213">
    <property type="term" value="P:positive regulation of nuclear-transcribed mRNA poly(A) tail shortening"/>
    <property type="evidence" value="ECO:0007669"/>
    <property type="project" value="TreeGrafter"/>
</dbReference>
<comment type="caution">
    <text evidence="3">The sequence shown here is derived from an EMBL/GenBank/DDBJ whole genome shotgun (WGS) entry which is preliminary data.</text>
</comment>
<feature type="region of interest" description="Disordered" evidence="1">
    <location>
        <begin position="641"/>
        <end position="680"/>
    </location>
</feature>
<feature type="compositionally biased region" description="Polar residues" evidence="1">
    <location>
        <begin position="388"/>
        <end position="403"/>
    </location>
</feature>
<dbReference type="InterPro" id="IPR009060">
    <property type="entry name" value="UBA-like_sf"/>
</dbReference>
<dbReference type="Pfam" id="PF00076">
    <property type="entry name" value="RRM_1"/>
    <property type="match status" value="1"/>
</dbReference>
<dbReference type="InterPro" id="IPR012677">
    <property type="entry name" value="Nucleotide-bd_a/b_plait_sf"/>
</dbReference>
<keyword evidence="4" id="KW-1185">Reference proteome</keyword>
<feature type="compositionally biased region" description="Gly residues" evidence="1">
    <location>
        <begin position="595"/>
        <end position="606"/>
    </location>
</feature>
<dbReference type="PANTHER" id="PTHR13020:SF25">
    <property type="entry name" value="PROTEIN GAWKY"/>
    <property type="match status" value="1"/>
</dbReference>
<dbReference type="GO" id="GO:0000932">
    <property type="term" value="C:P-body"/>
    <property type="evidence" value="ECO:0007669"/>
    <property type="project" value="TreeGrafter"/>
</dbReference>
<dbReference type="Proteomes" id="UP001347796">
    <property type="component" value="Unassembled WGS sequence"/>
</dbReference>
<feature type="domain" description="UBA" evidence="2">
    <location>
        <begin position="690"/>
        <end position="733"/>
    </location>
</feature>
<feature type="compositionally biased region" description="Polar residues" evidence="1">
    <location>
        <begin position="957"/>
        <end position="971"/>
    </location>
</feature>
<organism evidence="3 4">
    <name type="scientific">Patella caerulea</name>
    <name type="common">Rayed Mediterranean limpet</name>
    <dbReference type="NCBI Taxonomy" id="87958"/>
    <lineage>
        <taxon>Eukaryota</taxon>
        <taxon>Metazoa</taxon>
        <taxon>Spiralia</taxon>
        <taxon>Lophotrochozoa</taxon>
        <taxon>Mollusca</taxon>
        <taxon>Gastropoda</taxon>
        <taxon>Patellogastropoda</taxon>
        <taxon>Patelloidea</taxon>
        <taxon>Patellidae</taxon>
        <taxon>Patella</taxon>
    </lineage>
</organism>
<feature type="compositionally biased region" description="Polar residues" evidence="1">
    <location>
        <begin position="114"/>
        <end position="124"/>
    </location>
</feature>
<feature type="compositionally biased region" description="Low complexity" evidence="1">
    <location>
        <begin position="92"/>
        <end position="113"/>
    </location>
</feature>
<dbReference type="InterPro" id="IPR000504">
    <property type="entry name" value="RRM_dom"/>
</dbReference>
<feature type="compositionally biased region" description="Polar residues" evidence="1">
    <location>
        <begin position="470"/>
        <end position="484"/>
    </location>
</feature>
<feature type="compositionally biased region" description="Polar residues" evidence="1">
    <location>
        <begin position="991"/>
        <end position="1007"/>
    </location>
</feature>
<dbReference type="SUPFAM" id="SSF46934">
    <property type="entry name" value="UBA-like"/>
    <property type="match status" value="1"/>
</dbReference>
<evidence type="ECO:0000256" key="1">
    <source>
        <dbReference type="SAM" id="MobiDB-lite"/>
    </source>
</evidence>
<feature type="region of interest" description="Disordered" evidence="1">
    <location>
        <begin position="1150"/>
        <end position="1193"/>
    </location>
</feature>
<feature type="compositionally biased region" description="Low complexity" evidence="1">
    <location>
        <begin position="658"/>
        <end position="674"/>
    </location>
</feature>
<feature type="compositionally biased region" description="Low complexity" evidence="1">
    <location>
        <begin position="125"/>
        <end position="135"/>
    </location>
</feature>
<dbReference type="Gene3D" id="1.10.8.10">
    <property type="entry name" value="DNA helicase RuvA subunit, C-terminal domain"/>
    <property type="match status" value="1"/>
</dbReference>
<feature type="compositionally biased region" description="Low complexity" evidence="1">
    <location>
        <begin position="307"/>
        <end position="328"/>
    </location>
</feature>
<feature type="region of interest" description="Disordered" evidence="1">
    <location>
        <begin position="1374"/>
        <end position="1393"/>
    </location>
</feature>
<feature type="compositionally biased region" description="Polar residues" evidence="1">
    <location>
        <begin position="248"/>
        <end position="297"/>
    </location>
</feature>
<feature type="compositionally biased region" description="Polar residues" evidence="1">
    <location>
        <begin position="1380"/>
        <end position="1393"/>
    </location>
</feature>
<feature type="compositionally biased region" description="Polar residues" evidence="1">
    <location>
        <begin position="330"/>
        <end position="373"/>
    </location>
</feature>
<sequence length="1393" mass="149046">MQQAGTRVGNHWAAGGVVENNNSWGEDGGWSQGPKVTGSGWTETGLSSENSQDIGTWQNPQRSDQNWNQNINSVIVDSTDKEAWPSIRPGESVSDAGDDSGSAKSGSVISSSSNQGQNIDITKVSSAMQSQSASSPWGATSSTFGGIESNPWGSGNSPSPSAANQNSLGWSSSNPHPSLSVNNQGHNMQTGTSSPGSDNISNSKNLNPPISSLGWGSGAQGLGAHRPQNSMQSTSNGNNVHGMLPSISGAQQSGPNVSSSLNGSNPWPSNSMGDLSGFPKTSESGWNNTVAVTNNGASAGKDKRGNNSEPNVESESSVWGKSSSFGASGWDQNPGNIKPPTSGSQWDSGNTKSQWGDNPSGAAKSQGSGNNPEHLSWAQAACKGLPPSGNSGNDKIPSEQQMSHEPPSEISRAIDCHEGWGRKPVCQNSSWDLELSKSSQATRVDDGGAANVWDNNNGTAIWEASRDNQNRNPSGWNGATSGPQWNKEKESNQWNGPGPGPDNNHMGGGSSDGSIGNWNVPDNSANAMWGGKTDTGQWKDTSSWEDPRQQEGTGQWHGEMTKPKSWSSTPSTPSTPITPGNGMLQKNEEWMKSGPTGGGVGGGNGSGNRPTVGWGNPSNGGDRVDDGTSIWAGNAQQQARASGWGDTGSQWNPTVGAKNKSSWNEGENNWNSANRKMPPNKFPPSSGYHPPNQMRVRLLEQLIAMGYKKDDAQTALINNNMNFEGAVAELTNNGAKKDTDMDVFQANGVKAKTGMLPDGSLNDISDTHLDSNPHVPNFPIQNTPPFQNAQVPNQPFMSMYDRSKIGASLPSSSPNPMNSSINPALQPKFMPQKLQQQHQAQSLSPTQGPLTRSQVPGQNPGQNVVHQQMAQQQILQQLRMAVQSGLISPQLLNQQLPHNILLLLQQLLQYQTALQQLVTRQSMIQKNKMPPQSHDRPLQQMIINIRQQILNIQKQISQAQPPGLKNTQQPNPDMDPLLPLQTELNNLSMNASTVHPQPQSRLTQWKSGNGDKENDIDNLNKAVGSKPMHQSQSSPNLGRFEDLSMLNISGDTTWSTIATTASQNWPSASIEGTTDGKDSSDLTKESLALTTASSVNLTDVIPEFVPGKPWQGFNNKSVEDDPHITPGSFSRSFSVNVVKDDYLDNLSLKTPSTSAADWGKGPNSSKNWNPESGMPEWSSGSMQNAMGSGRQPPGFPLHGNRSNNWQRQNSWAGRTDNSAFTPVGNWDKSPKMQWLILKNISHQIDSSTLKTLCQQHGPLSCFVPLQQLGSALVCYSSKEEAAKAQRALNQCVLGGTTIFAEFITEEDASRFAKHSAMNVPSQQWSQNQQQQQQQQMSQLNNAAAPASPWSLAPTPYLPSSGSGSMWGSSLWGGASDDHNSNPLVNNILGGQSM</sequence>
<dbReference type="GO" id="GO:0005654">
    <property type="term" value="C:nucleoplasm"/>
    <property type="evidence" value="ECO:0007669"/>
    <property type="project" value="TreeGrafter"/>
</dbReference>
<feature type="compositionally biased region" description="Polar residues" evidence="1">
    <location>
        <begin position="227"/>
        <end position="239"/>
    </location>
</feature>
<feature type="compositionally biased region" description="Low complexity" evidence="1">
    <location>
        <begin position="1321"/>
        <end position="1352"/>
    </location>
</feature>
<feature type="region of interest" description="Disordered" evidence="1">
    <location>
        <begin position="1"/>
        <end position="426"/>
    </location>
</feature>
<feature type="compositionally biased region" description="Polar residues" evidence="1">
    <location>
        <begin position="39"/>
        <end position="76"/>
    </location>
</feature>
<feature type="compositionally biased region" description="Polar residues" evidence="1">
    <location>
        <begin position="848"/>
        <end position="861"/>
    </location>
</feature>
<feature type="compositionally biased region" description="Basic and acidic residues" evidence="1">
    <location>
        <begin position="412"/>
        <end position="421"/>
    </location>
</feature>
<evidence type="ECO:0000313" key="4">
    <source>
        <dbReference type="Proteomes" id="UP001347796"/>
    </source>
</evidence>
<name>A0AAN8J7P1_PATCE</name>
<dbReference type="SMART" id="SM00360">
    <property type="entry name" value="RRM"/>
    <property type="match status" value="1"/>
</dbReference>
<proteinExistence type="predicted"/>
<feature type="compositionally biased region" description="Low complexity" evidence="1">
    <location>
        <begin position="149"/>
        <end position="167"/>
    </location>
</feature>
<dbReference type="InterPro" id="IPR015940">
    <property type="entry name" value="UBA"/>
</dbReference>
<evidence type="ECO:0000313" key="3">
    <source>
        <dbReference type="EMBL" id="KAK6170118.1"/>
    </source>
</evidence>
<dbReference type="EMBL" id="JAZGQO010000014">
    <property type="protein sequence ID" value="KAK6170118.1"/>
    <property type="molecule type" value="Genomic_DNA"/>
</dbReference>
<protein>
    <recommendedName>
        <fullName evidence="2">UBA domain-containing protein</fullName>
    </recommendedName>
</protein>
<dbReference type="PANTHER" id="PTHR13020">
    <property type="entry name" value="TRINUCLEOTIDE REPEAT-CONTAINING GENE 6"/>
    <property type="match status" value="1"/>
</dbReference>
<feature type="compositionally biased region" description="Low complexity" evidence="1">
    <location>
        <begin position="808"/>
        <end position="823"/>
    </location>
</feature>
<dbReference type="SUPFAM" id="SSF54928">
    <property type="entry name" value="RNA-binding domain, RBD"/>
    <property type="match status" value="1"/>
</dbReference>
<dbReference type="PROSITE" id="PS50030">
    <property type="entry name" value="UBA"/>
    <property type="match status" value="1"/>
</dbReference>
<dbReference type="GO" id="GO:0035195">
    <property type="term" value="P:miRNA-mediated post-transcriptional gene silencing"/>
    <property type="evidence" value="ECO:0007669"/>
    <property type="project" value="TreeGrafter"/>
</dbReference>
<gene>
    <name evidence="3" type="ORF">SNE40_018591</name>
</gene>
<feature type="region of interest" description="Disordered" evidence="1">
    <location>
        <begin position="462"/>
        <end position="628"/>
    </location>
</feature>
<feature type="region of interest" description="Disordered" evidence="1">
    <location>
        <begin position="957"/>
        <end position="979"/>
    </location>
</feature>
<feature type="region of interest" description="Disordered" evidence="1">
    <location>
        <begin position="991"/>
        <end position="1039"/>
    </location>
</feature>
<feature type="compositionally biased region" description="Polar residues" evidence="1">
    <location>
        <begin position="168"/>
        <end position="210"/>
    </location>
</feature>
<feature type="compositionally biased region" description="Low complexity" evidence="1">
    <location>
        <begin position="563"/>
        <end position="579"/>
    </location>
</feature>
<accession>A0AAN8J7P1</accession>
<dbReference type="Gene3D" id="3.30.70.330">
    <property type="match status" value="1"/>
</dbReference>